<keyword evidence="5" id="KW-0808">Transferase</keyword>
<dbReference type="InterPro" id="IPR000719">
    <property type="entry name" value="Prot_kinase_dom"/>
</dbReference>
<dbReference type="PROSITE" id="PS00107">
    <property type="entry name" value="PROTEIN_KINASE_ATP"/>
    <property type="match status" value="1"/>
</dbReference>
<proteinExistence type="predicted"/>
<dbReference type="SUPFAM" id="SSF56112">
    <property type="entry name" value="Protein kinase-like (PK-like)"/>
    <property type="match status" value="1"/>
</dbReference>
<dbReference type="PROSITE" id="PS50011">
    <property type="entry name" value="PROTEIN_KINASE_DOM"/>
    <property type="match status" value="1"/>
</dbReference>
<dbReference type="RefSeq" id="WP_015409481.1">
    <property type="nucleotide sequence ID" value="NC_020388.1"/>
</dbReference>
<evidence type="ECO:0000256" key="2">
    <source>
        <dbReference type="ARBA" id="ARBA00022840"/>
    </source>
</evidence>
<dbReference type="Gene3D" id="1.10.510.10">
    <property type="entry name" value="Transferase(Phosphotransferase) domain 1"/>
    <property type="match status" value="1"/>
</dbReference>
<dbReference type="Proteomes" id="UP000011867">
    <property type="component" value="Chromosome"/>
</dbReference>
<dbReference type="InterPro" id="IPR008271">
    <property type="entry name" value="Ser/Thr_kinase_AS"/>
</dbReference>
<dbReference type="eggNOG" id="arCOG02492">
    <property type="taxonomic scope" value="Archaea"/>
</dbReference>
<keyword evidence="2" id="KW-0067">ATP-binding</keyword>
<evidence type="ECO:0000313" key="6">
    <source>
        <dbReference type="Proteomes" id="UP000011867"/>
    </source>
</evidence>
<reference evidence="5 6" key="1">
    <citation type="journal article" date="2013" name="Genome Announc.">
        <title>Genome of the haloarchaeon Natronomonas moolapensis, a neutrophilic member of a previously haloalkaliphilic genus.</title>
        <authorList>
            <person name="Dyall-Smith M.L."/>
            <person name="Pfeiffer F."/>
            <person name="Oberwinkler T."/>
            <person name="Klee K."/>
            <person name="Rampp M."/>
            <person name="Palm P."/>
            <person name="Gross K."/>
            <person name="Schuster S.C."/>
            <person name="Oesterhelt D."/>
        </authorList>
    </citation>
    <scope>NUCLEOTIDE SEQUENCE [LARGE SCALE GENOMIC DNA]</scope>
    <source>
        <strain evidence="6">DSM 18674 / JCM 14361 / 8.8.11</strain>
    </source>
</reference>
<dbReference type="Gene3D" id="2.40.10.480">
    <property type="match status" value="1"/>
</dbReference>
<dbReference type="PROSITE" id="PS00108">
    <property type="entry name" value="PROTEIN_KINASE_ST"/>
    <property type="match status" value="1"/>
</dbReference>
<dbReference type="OrthoDB" id="136681at2157"/>
<evidence type="ECO:0000256" key="1">
    <source>
        <dbReference type="ARBA" id="ARBA00022741"/>
    </source>
</evidence>
<dbReference type="SMART" id="SM00220">
    <property type="entry name" value="S_TKc"/>
    <property type="match status" value="1"/>
</dbReference>
<dbReference type="eggNOG" id="arCOG03682">
    <property type="taxonomic scope" value="Archaea"/>
</dbReference>
<dbReference type="SUPFAM" id="SSF50998">
    <property type="entry name" value="Quinoprotein alcohol dehydrogenase-like"/>
    <property type="match status" value="1"/>
</dbReference>
<dbReference type="GeneID" id="30926345"/>
<dbReference type="KEGG" id="nmo:Nmlp_2529"/>
<dbReference type="PANTHER" id="PTHR34512">
    <property type="entry name" value="CELL SURFACE PROTEIN"/>
    <property type="match status" value="1"/>
</dbReference>
<dbReference type="PANTHER" id="PTHR34512:SF30">
    <property type="entry name" value="OUTER MEMBRANE PROTEIN ASSEMBLY FACTOR BAMB"/>
    <property type="match status" value="1"/>
</dbReference>
<dbReference type="GO" id="GO:0004672">
    <property type="term" value="F:protein kinase activity"/>
    <property type="evidence" value="ECO:0007669"/>
    <property type="project" value="InterPro"/>
</dbReference>
<dbReference type="HOGENOM" id="CLU_328373_0_0_2"/>
<dbReference type="PROSITE" id="PS51318">
    <property type="entry name" value="TAT"/>
    <property type="match status" value="1"/>
</dbReference>
<keyword evidence="6" id="KW-1185">Reference proteome</keyword>
<dbReference type="InterPro" id="IPR011047">
    <property type="entry name" value="Quinoprotein_ADH-like_sf"/>
</dbReference>
<organism evidence="5 6">
    <name type="scientific">Natronomonas moolapensis (strain DSM 18674 / CECT 7526 / JCM 14361 / 8.8.11)</name>
    <dbReference type="NCBI Taxonomy" id="268739"/>
    <lineage>
        <taxon>Archaea</taxon>
        <taxon>Methanobacteriati</taxon>
        <taxon>Methanobacteriota</taxon>
        <taxon>Stenosarchaea group</taxon>
        <taxon>Halobacteria</taxon>
        <taxon>Halobacteriales</taxon>
        <taxon>Natronomonadaceae</taxon>
        <taxon>Natronomonas</taxon>
    </lineage>
</organism>
<dbReference type="InterPro" id="IPR002372">
    <property type="entry name" value="PQQ_rpt_dom"/>
</dbReference>
<dbReference type="SMART" id="SM00564">
    <property type="entry name" value="PQQ"/>
    <property type="match status" value="7"/>
</dbReference>
<name>M1XR98_NATM8</name>
<feature type="compositionally biased region" description="Polar residues" evidence="3">
    <location>
        <begin position="439"/>
        <end position="457"/>
    </location>
</feature>
<dbReference type="GO" id="GO:0005524">
    <property type="term" value="F:ATP binding"/>
    <property type="evidence" value="ECO:0007669"/>
    <property type="project" value="UniProtKB-KW"/>
</dbReference>
<dbReference type="InterPro" id="IPR018391">
    <property type="entry name" value="PQQ_b-propeller_rpt"/>
</dbReference>
<evidence type="ECO:0000256" key="3">
    <source>
        <dbReference type="SAM" id="MobiDB-lite"/>
    </source>
</evidence>
<gene>
    <name evidence="5" type="ordered locus">Nmlp_2529</name>
</gene>
<dbReference type="STRING" id="268739.Nmlp_2529"/>
<dbReference type="Pfam" id="PF13360">
    <property type="entry name" value="PQQ_2"/>
    <property type="match status" value="2"/>
</dbReference>
<evidence type="ECO:0000259" key="4">
    <source>
        <dbReference type="PROSITE" id="PS50011"/>
    </source>
</evidence>
<dbReference type="InterPro" id="IPR006311">
    <property type="entry name" value="TAT_signal"/>
</dbReference>
<dbReference type="InterPro" id="IPR011009">
    <property type="entry name" value="Kinase-like_dom_sf"/>
</dbReference>
<sequence length="754" mass="80094">MATGRGITRRDFIKLSIGTVGAGTVASGTATASSGNWPTFGHDEQNRHYNPDSSLDGDSASERWMLSIGDRASSGIPVIEGEVYFSDSSGLVYRVTEQGNTTTYDQGVGSLPSDLRLPSGTSTPTVTGGQLFVGGLDSHVYAIERDTGDTTWSFEADSAIYTSPTVIGDHVYVASADGTVYSVTRDSGDESWRYQVDGMIATVPCSIDDVLAVATRDGAIHIVDIATGEGTVALETDSEVFASPVATEGNIYSVTQRGAVYAIDSTGGTVQWEAELDRTVTRTPALTDDRLYVGTEGGTIVAIDIVTGDSLWETAVAGEITTGPVVTTDIIAAGTANGTIHAHSISEGEPLWTFDAGNAITTPLSVADDVLYFGTEIGTVYAITSSSGFAYTAQTFAGSAASRATATASEVPSPFLWISGGIGTLVAAGYTGKRLLNRGTSSESSTTLKGSKTNTMLSGDAPPIRDNKSMSDSTSKLLGDDVSYSDFDIKEQLGAGGSADVHKAQIMTDGTSQTVALKTPRTSGDDTVDASSFSEFFNEAELWNSIDDHDRIVTVHAWGETPLPWIAMEYMQGGTLHDNAASLSFENLFIELEGISEALHHAHRHGITHTDIKPANILFTESPTGGIGKLTDWGLANVLLDHSMSVHGLTPDYSAPEQVRPEMYGGTDDRTDIYQLGVVAYELFTGKLPYEGASYAGMVNSILNEDPQLPSELNPELPSELNEVLLTAIAREKSDRYETALHFRDDLRRVYHST</sequence>
<dbReference type="Gene3D" id="3.30.200.20">
    <property type="entry name" value="Phosphorylase Kinase, domain 1"/>
    <property type="match status" value="1"/>
</dbReference>
<dbReference type="Gene3D" id="2.140.10.10">
    <property type="entry name" value="Quinoprotein alcohol dehydrogenase-like superfamily"/>
    <property type="match status" value="1"/>
</dbReference>
<feature type="region of interest" description="Disordered" evidence="3">
    <location>
        <begin position="439"/>
        <end position="473"/>
    </location>
</feature>
<dbReference type="InterPro" id="IPR015943">
    <property type="entry name" value="WD40/YVTN_repeat-like_dom_sf"/>
</dbReference>
<dbReference type="Gene3D" id="2.130.10.10">
    <property type="entry name" value="YVTN repeat-like/Quinoprotein amine dehydrogenase"/>
    <property type="match status" value="1"/>
</dbReference>
<keyword evidence="1" id="KW-0547">Nucleotide-binding</keyword>
<feature type="domain" description="Protein kinase" evidence="4">
    <location>
        <begin position="487"/>
        <end position="754"/>
    </location>
</feature>
<feature type="region of interest" description="Disordered" evidence="3">
    <location>
        <begin position="27"/>
        <end position="56"/>
    </location>
</feature>
<dbReference type="AlphaFoldDB" id="M1XR98"/>
<dbReference type="CDD" id="cd14014">
    <property type="entry name" value="STKc_PknB_like"/>
    <property type="match status" value="1"/>
</dbReference>
<accession>M1XR98</accession>
<feature type="compositionally biased region" description="Basic and acidic residues" evidence="3">
    <location>
        <begin position="41"/>
        <end position="50"/>
    </location>
</feature>
<protein>
    <submittedName>
        <fullName evidence="5">PQQ repeat protein / protein kinase domain protein</fullName>
    </submittedName>
</protein>
<evidence type="ECO:0000313" key="5">
    <source>
        <dbReference type="EMBL" id="CCQ36692.1"/>
    </source>
</evidence>
<keyword evidence="5" id="KW-0418">Kinase</keyword>
<dbReference type="Pfam" id="PF00069">
    <property type="entry name" value="Pkinase"/>
    <property type="match status" value="1"/>
</dbReference>
<dbReference type="EMBL" id="HF582854">
    <property type="protein sequence ID" value="CCQ36692.1"/>
    <property type="molecule type" value="Genomic_DNA"/>
</dbReference>
<dbReference type="InterPro" id="IPR017441">
    <property type="entry name" value="Protein_kinase_ATP_BS"/>
</dbReference>